<evidence type="ECO:0000259" key="2">
    <source>
        <dbReference type="Pfam" id="PF25077"/>
    </source>
</evidence>
<dbReference type="InterPro" id="IPR056702">
    <property type="entry name" value="DUF7800"/>
</dbReference>
<sequence length="584" mass="65145">MRIKGQDRRAAASVSFLQPGKGIYEARRDLPSKDRAIVPDLVLGPLLRYAGETDATIWVETDAACEVEVLGCRSRTFHVEGHHYALVCASGLEPGGVYEYEVLLDGERRWPEAGSPFPPSAIRTLDSEAPLKLVFGSCRISAPHEPPYTLSSEEDGRGLGVDALYAMAMRLTGEAAGDLPHALVLLGDQIYAHKPPFETLEFIRSRRDTGKPPGEEVADFEEYARLYRDAWSDPAIRWLLSTVPSAMIFDDHEVADDWNVSEVWVEEVRTYPWWNDQIHGGHVSYWIYQHLGNLSPRELADNDLLQKVMAAEDAGPLLRDFARDAHRETAGTRWSFHRDFGGTRLLMIDSRGGRVLQRGHRSMVDASEWEWIEEHATGGFDHLLLGTSLPVLLGPGMHHLQAWSEAVCSGNWGERAAGWGEKIRRSQDLDHWGSFHESFDKLTALIRAVAAGERGESPASVVVLSGDVHHGYLAEAAFRDGDVRSRIYQAVCSPLRNSLPEQKSRLQSAGWTKPGELAGRLLSRLAGIGKEQISWRLTHQKPWFENHVATLELEGQRARITFEKAVSNGSGEPGLERIYESRLA</sequence>
<dbReference type="CDD" id="cd07389">
    <property type="entry name" value="MPP_PhoD"/>
    <property type="match status" value="1"/>
</dbReference>
<dbReference type="PANTHER" id="PTHR37031">
    <property type="entry name" value="METALLOPHOSPHATASE BINDING DOMAIN PROTEIN"/>
    <property type="match status" value="1"/>
</dbReference>
<dbReference type="SUPFAM" id="SSF56300">
    <property type="entry name" value="Metallo-dependent phosphatases"/>
    <property type="match status" value="1"/>
</dbReference>
<protein>
    <submittedName>
        <fullName evidence="3">Phosphodiesterase/alkaline phosphatase D</fullName>
    </submittedName>
</protein>
<feature type="domain" description="PhoD-like phosphatase metallophosphatase" evidence="1">
    <location>
        <begin position="172"/>
        <end position="262"/>
    </location>
</feature>
<proteinExistence type="predicted"/>
<dbReference type="InterPro" id="IPR029052">
    <property type="entry name" value="Metallo-depent_PP-like"/>
</dbReference>
<dbReference type="Gene3D" id="3.60.21.70">
    <property type="entry name" value="PhoD-like phosphatase"/>
    <property type="match status" value="1"/>
</dbReference>
<reference evidence="3" key="1">
    <citation type="submission" date="2020-02" db="EMBL/GenBank/DDBJ databases">
        <authorList>
            <person name="Meier V. D."/>
        </authorList>
    </citation>
    <scope>NUCLEOTIDE SEQUENCE</scope>
    <source>
        <strain evidence="3">AVDCRST_MAG14</strain>
    </source>
</reference>
<organism evidence="3">
    <name type="scientific">uncultured Rubrobacteraceae bacterium</name>
    <dbReference type="NCBI Taxonomy" id="349277"/>
    <lineage>
        <taxon>Bacteria</taxon>
        <taxon>Bacillati</taxon>
        <taxon>Actinomycetota</taxon>
        <taxon>Rubrobacteria</taxon>
        <taxon>Rubrobacterales</taxon>
        <taxon>Rubrobacteraceae</taxon>
        <taxon>environmental samples</taxon>
    </lineage>
</organism>
<evidence type="ECO:0000313" key="3">
    <source>
        <dbReference type="EMBL" id="CAA9448428.1"/>
    </source>
</evidence>
<name>A0A6J4QLH4_9ACTN</name>
<gene>
    <name evidence="3" type="ORF">AVDCRST_MAG14-640</name>
</gene>
<dbReference type="PANTHER" id="PTHR37031:SF2">
    <property type="entry name" value="PHOD-LIKE PHOSPHATASE METALLOPHOSPHATASE DOMAIN-CONTAINING PROTEIN"/>
    <property type="match status" value="1"/>
</dbReference>
<accession>A0A6J4QLH4</accession>
<dbReference type="InterPro" id="IPR018946">
    <property type="entry name" value="PhoD-like_MPP"/>
</dbReference>
<dbReference type="EMBL" id="CADCVG010000030">
    <property type="protein sequence ID" value="CAA9448428.1"/>
    <property type="molecule type" value="Genomic_DNA"/>
</dbReference>
<feature type="domain" description="DUF7800" evidence="2">
    <location>
        <begin position="40"/>
        <end position="122"/>
    </location>
</feature>
<dbReference type="Pfam" id="PF09423">
    <property type="entry name" value="PhoD"/>
    <property type="match status" value="1"/>
</dbReference>
<evidence type="ECO:0000259" key="1">
    <source>
        <dbReference type="Pfam" id="PF09423"/>
    </source>
</evidence>
<dbReference type="AlphaFoldDB" id="A0A6J4QLH4"/>
<dbReference type="InterPro" id="IPR038607">
    <property type="entry name" value="PhoD-like_sf"/>
</dbReference>
<dbReference type="Pfam" id="PF25077">
    <property type="entry name" value="DUF7800"/>
    <property type="match status" value="1"/>
</dbReference>